<reference evidence="1 2" key="1">
    <citation type="journal article" date="2013" name="Genome Announc.">
        <title>Draft Genome Sequence of Shewanella decolorationis S12, a Dye-Degrading Bacterium Isolated from a Wastewater Treatment Plant.</title>
        <authorList>
            <person name="Xu M."/>
            <person name="Fang Y."/>
            <person name="Liu J."/>
            <person name="Chen X."/>
            <person name="Sun G."/>
            <person name="Guo J."/>
            <person name="Hua Z."/>
            <person name="Tu Q."/>
            <person name="Wu L."/>
            <person name="Zhou J."/>
            <person name="Liu X."/>
        </authorList>
    </citation>
    <scope>NUCLEOTIDE SEQUENCE [LARGE SCALE GENOMIC DNA]</scope>
    <source>
        <strain evidence="1 2">S12</strain>
    </source>
</reference>
<protein>
    <submittedName>
        <fullName evidence="1">Uncharacterized protein</fullName>
    </submittedName>
</protein>
<accession>A0ABP2Z159</accession>
<gene>
    <name evidence="1" type="ORF">SHD_3118</name>
</gene>
<sequence length="134" mass="15222">MVFLCYYLFEKYKLLDKLTQMLMNNTKWRECMNILASHSVYLQMRLVGETNFPLDHEVSNQAISHIGAKDCIFVRRVIAYKSIAGIRIVKTHLPPSATTISGELFAEIKAQLSGVGQLSLAEDPEFLTLYGYSL</sequence>
<proteinExistence type="predicted"/>
<name>A0ABP2Z159_9GAMM</name>
<evidence type="ECO:0000313" key="1">
    <source>
        <dbReference type="EMBL" id="ESE40366.1"/>
    </source>
</evidence>
<keyword evidence="2" id="KW-1185">Reference proteome</keyword>
<organism evidence="1 2">
    <name type="scientific">Shewanella decolorationis S12</name>
    <dbReference type="NCBI Taxonomy" id="1353536"/>
    <lineage>
        <taxon>Bacteria</taxon>
        <taxon>Pseudomonadati</taxon>
        <taxon>Pseudomonadota</taxon>
        <taxon>Gammaproteobacteria</taxon>
        <taxon>Alteromonadales</taxon>
        <taxon>Shewanellaceae</taxon>
        <taxon>Shewanella</taxon>
    </lineage>
</organism>
<evidence type="ECO:0000313" key="2">
    <source>
        <dbReference type="Proteomes" id="UP000017548"/>
    </source>
</evidence>
<dbReference type="EMBL" id="AXZL01000072">
    <property type="protein sequence ID" value="ESE40366.1"/>
    <property type="molecule type" value="Genomic_DNA"/>
</dbReference>
<comment type="caution">
    <text evidence="1">The sequence shown here is derived from an EMBL/GenBank/DDBJ whole genome shotgun (WGS) entry which is preliminary data.</text>
</comment>
<dbReference type="Proteomes" id="UP000017548">
    <property type="component" value="Unassembled WGS sequence"/>
</dbReference>